<keyword evidence="4 12" id="KW-0732">Signal</keyword>
<evidence type="ECO:0000256" key="7">
    <source>
        <dbReference type="ARBA" id="ARBA00022989"/>
    </source>
</evidence>
<keyword evidence="3 11" id="KW-0812">Transmembrane</keyword>
<comment type="subcellular location">
    <subcellularLocation>
        <location evidence="10">Endomembrane system</location>
        <topology evidence="10">Single-pass membrane protein</topology>
    </subcellularLocation>
    <subcellularLocation>
        <location evidence="1">Membrane</location>
        <topology evidence="1">Single-pass type I membrane protein</topology>
    </subcellularLocation>
</comment>
<dbReference type="Pfam" id="PF25011">
    <property type="entry name" value="VSR_TRX"/>
    <property type="match status" value="1"/>
</dbReference>
<evidence type="ECO:0000256" key="3">
    <source>
        <dbReference type="ARBA" id="ARBA00022692"/>
    </source>
</evidence>
<evidence type="ECO:0000256" key="12">
    <source>
        <dbReference type="SAM" id="SignalP"/>
    </source>
</evidence>
<evidence type="ECO:0008006" key="16">
    <source>
        <dbReference type="Google" id="ProtNLM"/>
    </source>
</evidence>
<evidence type="ECO:0000256" key="10">
    <source>
        <dbReference type="ARBA" id="ARBA00037847"/>
    </source>
</evidence>
<evidence type="ECO:0000256" key="2">
    <source>
        <dbReference type="ARBA" id="ARBA00022536"/>
    </source>
</evidence>
<keyword evidence="8 11" id="KW-0472">Membrane</keyword>
<feature type="domain" description="PA" evidence="13">
    <location>
        <begin position="59"/>
        <end position="168"/>
    </location>
</feature>
<dbReference type="PANTHER" id="PTHR22702:SF1">
    <property type="entry name" value="PROTEASE-ASSOCIATED DOMAIN-CONTAINING PROTEIN 1"/>
    <property type="match status" value="1"/>
</dbReference>
<keyword evidence="6" id="KW-0106">Calcium</keyword>
<evidence type="ECO:0000256" key="1">
    <source>
        <dbReference type="ARBA" id="ARBA00004479"/>
    </source>
</evidence>
<dbReference type="InterPro" id="IPR046450">
    <property type="entry name" value="PA_dom_sf"/>
</dbReference>
<reference evidence="15" key="1">
    <citation type="submission" date="2021-01" db="EMBL/GenBank/DDBJ databases">
        <authorList>
            <person name="Corre E."/>
            <person name="Pelletier E."/>
            <person name="Niang G."/>
            <person name="Scheremetjew M."/>
            <person name="Finn R."/>
            <person name="Kale V."/>
            <person name="Holt S."/>
            <person name="Cochrane G."/>
            <person name="Meng A."/>
            <person name="Brown T."/>
            <person name="Cohen L."/>
        </authorList>
    </citation>
    <scope>NUCLEOTIDE SEQUENCE</scope>
    <source>
        <strain evidence="15">CCMP3105</strain>
    </source>
</reference>
<organism evidence="15">
    <name type="scientific">Alexandrium monilatum</name>
    <dbReference type="NCBI Taxonomy" id="311494"/>
    <lineage>
        <taxon>Eukaryota</taxon>
        <taxon>Sar</taxon>
        <taxon>Alveolata</taxon>
        <taxon>Dinophyceae</taxon>
        <taxon>Gonyaulacales</taxon>
        <taxon>Pyrocystaceae</taxon>
        <taxon>Alexandrium</taxon>
    </lineage>
</organism>
<keyword evidence="9" id="KW-0325">Glycoprotein</keyword>
<feature type="chain" id="PRO_5031471706" description="PA domain-containing protein" evidence="12">
    <location>
        <begin position="21"/>
        <end position="479"/>
    </location>
</feature>
<feature type="transmembrane region" description="Helical" evidence="11">
    <location>
        <begin position="427"/>
        <end position="448"/>
    </location>
</feature>
<evidence type="ECO:0000256" key="9">
    <source>
        <dbReference type="ARBA" id="ARBA00023180"/>
    </source>
</evidence>
<dbReference type="EMBL" id="HBNR01060316">
    <property type="protein sequence ID" value="CAE4629100.1"/>
    <property type="molecule type" value="Transcribed_RNA"/>
</dbReference>
<dbReference type="SUPFAM" id="SSF52025">
    <property type="entry name" value="PA domain"/>
    <property type="match status" value="1"/>
</dbReference>
<gene>
    <name evidence="15" type="ORF">AMON00008_LOCUS42433</name>
</gene>
<protein>
    <recommendedName>
        <fullName evidence="16">PA domain-containing protein</fullName>
    </recommendedName>
</protein>
<accession>A0A7S4RYP3</accession>
<evidence type="ECO:0000313" key="15">
    <source>
        <dbReference type="EMBL" id="CAE4629100.1"/>
    </source>
</evidence>
<dbReference type="InterPro" id="IPR056858">
    <property type="entry name" value="VSR_TRX"/>
</dbReference>
<dbReference type="Gene3D" id="3.50.30.30">
    <property type="match status" value="1"/>
</dbReference>
<evidence type="ECO:0000256" key="8">
    <source>
        <dbReference type="ARBA" id="ARBA00023136"/>
    </source>
</evidence>
<dbReference type="PANTHER" id="PTHR22702">
    <property type="entry name" value="PROTEASE-ASSOCIATED DOMAIN-CONTAINING PROTEIN"/>
    <property type="match status" value="1"/>
</dbReference>
<dbReference type="GO" id="GO:0016020">
    <property type="term" value="C:membrane"/>
    <property type="evidence" value="ECO:0007669"/>
    <property type="project" value="UniProtKB-SubCell"/>
</dbReference>
<evidence type="ECO:0000259" key="13">
    <source>
        <dbReference type="Pfam" id="PF02225"/>
    </source>
</evidence>
<dbReference type="Pfam" id="PF02225">
    <property type="entry name" value="PA"/>
    <property type="match status" value="1"/>
</dbReference>
<dbReference type="AlphaFoldDB" id="A0A7S4RYP3"/>
<evidence type="ECO:0000256" key="5">
    <source>
        <dbReference type="ARBA" id="ARBA00022737"/>
    </source>
</evidence>
<feature type="signal peptide" evidence="12">
    <location>
        <begin position="1"/>
        <end position="20"/>
    </location>
</feature>
<dbReference type="GO" id="GO:0012505">
    <property type="term" value="C:endomembrane system"/>
    <property type="evidence" value="ECO:0007669"/>
    <property type="project" value="UniProtKB-SubCell"/>
</dbReference>
<evidence type="ECO:0000259" key="14">
    <source>
        <dbReference type="Pfam" id="PF25011"/>
    </source>
</evidence>
<evidence type="ECO:0000256" key="4">
    <source>
        <dbReference type="ARBA" id="ARBA00022729"/>
    </source>
</evidence>
<evidence type="ECO:0000256" key="6">
    <source>
        <dbReference type="ARBA" id="ARBA00022837"/>
    </source>
</evidence>
<proteinExistence type="predicted"/>
<keyword evidence="2" id="KW-0245">EGF-like domain</keyword>
<keyword evidence="7 11" id="KW-1133">Transmembrane helix</keyword>
<dbReference type="InterPro" id="IPR003137">
    <property type="entry name" value="PA_domain"/>
</dbReference>
<keyword evidence="5" id="KW-0677">Repeat</keyword>
<feature type="domain" description="Vacuolar sorting receptor thioredoxin-like" evidence="14">
    <location>
        <begin position="198"/>
        <end position="394"/>
    </location>
</feature>
<evidence type="ECO:0000256" key="11">
    <source>
        <dbReference type="SAM" id="Phobius"/>
    </source>
</evidence>
<name>A0A7S4RYP3_9DINO</name>
<sequence length="479" mass="53123">MAVRTSFGACLLSLALHARAQIRVMAPESLVQQFADTRGRIDGSTATFGAPFYGERILGRLVWGDSPTNRHHCKDDDYTVPALDQVQGKNENEVRLINIIMVRRGDCSFVTKVKVARAKGAHAVIIVDKEESVLSAKDIRKVIVADDGYGSTIDIPSMLIAKEEGKLLIEAAKTSQVIVELAWDVPTNHVVVMDLWMSSASSESLRFLQEFSPKRKALNEKVKFVPHYHVFSMSSAQDANDLCSDGSAEFCAEDPDGSGYITGRMVLDEDVRQLCIHQLTKVKRTDLDSTAGSESEPVATMEYAEKFWNYVEAMLASCPLDAAKEPRFGRACSENLMRKVGIDVDSVNKCMAETRDEKLKAEREYIAWSPRALRINGWRYRGTLDADLVTRAICAGFIKQPPACASLVEPVNHFKRVERPSSGGVNLTMFLTALIGVSLTILGALALYKRSLTRHIHSALREEVMLEVQAQMDSYKQLS</sequence>